<accession>A0A1E1WUW1</accession>
<feature type="compositionally biased region" description="Polar residues" evidence="1">
    <location>
        <begin position="46"/>
        <end position="67"/>
    </location>
</feature>
<dbReference type="EMBL" id="GDQN01000282">
    <property type="protein sequence ID" value="JAT90772.1"/>
    <property type="molecule type" value="Transcribed_RNA"/>
</dbReference>
<evidence type="ECO:0000313" key="2">
    <source>
        <dbReference type="EMBL" id="JAT90772.1"/>
    </source>
</evidence>
<evidence type="ECO:0000256" key="1">
    <source>
        <dbReference type="SAM" id="MobiDB-lite"/>
    </source>
</evidence>
<protein>
    <submittedName>
        <fullName evidence="2">Uncharacterized protein</fullName>
    </submittedName>
</protein>
<feature type="region of interest" description="Disordered" evidence="1">
    <location>
        <begin position="29"/>
        <end position="75"/>
    </location>
</feature>
<organism evidence="2">
    <name type="scientific">Pectinophora gossypiella</name>
    <name type="common">Cotton pink bollworm</name>
    <name type="synonym">Depressaria gossypiella</name>
    <dbReference type="NCBI Taxonomy" id="13191"/>
    <lineage>
        <taxon>Eukaryota</taxon>
        <taxon>Metazoa</taxon>
        <taxon>Ecdysozoa</taxon>
        <taxon>Arthropoda</taxon>
        <taxon>Hexapoda</taxon>
        <taxon>Insecta</taxon>
        <taxon>Pterygota</taxon>
        <taxon>Neoptera</taxon>
        <taxon>Endopterygota</taxon>
        <taxon>Lepidoptera</taxon>
        <taxon>Glossata</taxon>
        <taxon>Ditrysia</taxon>
        <taxon>Gelechioidea</taxon>
        <taxon>Gelechiidae</taxon>
        <taxon>Apatetrinae</taxon>
        <taxon>Pectinophora</taxon>
    </lineage>
</organism>
<feature type="compositionally biased region" description="Acidic residues" evidence="1">
    <location>
        <begin position="29"/>
        <end position="44"/>
    </location>
</feature>
<proteinExistence type="predicted"/>
<reference evidence="2" key="1">
    <citation type="submission" date="2015-09" db="EMBL/GenBank/DDBJ databases">
        <title>De novo assembly of Pectinophora gossypiella (Pink Bollworm) gut transcriptome.</title>
        <authorList>
            <person name="Tassone E.E."/>
        </authorList>
    </citation>
    <scope>NUCLEOTIDE SEQUENCE</scope>
</reference>
<name>A0A1E1WUW1_PECGO</name>
<dbReference type="AlphaFoldDB" id="A0A1E1WUW1"/>
<gene>
    <name evidence="2" type="ORF">g.2903</name>
</gene>
<sequence length="125" mass="14263">MADMEEPPMKVTKFEMESQYLEGEVMEEGQEEWLSEGILTDDDYNPASQQTEPDQNDIATSQDSSMGSVKAEQPETIEETLNSLENHQTTQSLPDELDAFLVRKTDGRMLQQSIKKESDQESERQ</sequence>
<dbReference type="OrthoDB" id="7474095at2759"/>
<feature type="non-terminal residue" evidence="2">
    <location>
        <position position="125"/>
    </location>
</feature>